<evidence type="ECO:0000313" key="3">
    <source>
        <dbReference type="Proteomes" id="UP000314294"/>
    </source>
</evidence>
<dbReference type="AlphaFoldDB" id="A0A4Z2IRW5"/>
<feature type="region of interest" description="Disordered" evidence="1">
    <location>
        <begin position="1"/>
        <end position="55"/>
    </location>
</feature>
<protein>
    <submittedName>
        <fullName evidence="2">Uncharacterized protein</fullName>
    </submittedName>
</protein>
<keyword evidence="3" id="KW-1185">Reference proteome</keyword>
<proteinExistence type="predicted"/>
<dbReference type="EMBL" id="SRLO01000051">
    <property type="protein sequence ID" value="TNN80759.1"/>
    <property type="molecule type" value="Genomic_DNA"/>
</dbReference>
<name>A0A4Z2IRW5_9TELE</name>
<dbReference type="Proteomes" id="UP000314294">
    <property type="component" value="Unassembled WGS sequence"/>
</dbReference>
<accession>A0A4Z2IRW5</accession>
<comment type="caution">
    <text evidence="2">The sequence shown here is derived from an EMBL/GenBank/DDBJ whole genome shotgun (WGS) entry which is preliminary data.</text>
</comment>
<organism evidence="2 3">
    <name type="scientific">Liparis tanakae</name>
    <name type="common">Tanaka's snailfish</name>
    <dbReference type="NCBI Taxonomy" id="230148"/>
    <lineage>
        <taxon>Eukaryota</taxon>
        <taxon>Metazoa</taxon>
        <taxon>Chordata</taxon>
        <taxon>Craniata</taxon>
        <taxon>Vertebrata</taxon>
        <taxon>Euteleostomi</taxon>
        <taxon>Actinopterygii</taxon>
        <taxon>Neopterygii</taxon>
        <taxon>Teleostei</taxon>
        <taxon>Neoteleostei</taxon>
        <taxon>Acanthomorphata</taxon>
        <taxon>Eupercaria</taxon>
        <taxon>Perciformes</taxon>
        <taxon>Cottioidei</taxon>
        <taxon>Cottales</taxon>
        <taxon>Liparidae</taxon>
        <taxon>Liparis</taxon>
    </lineage>
</organism>
<evidence type="ECO:0000256" key="1">
    <source>
        <dbReference type="SAM" id="MobiDB-lite"/>
    </source>
</evidence>
<reference evidence="2 3" key="1">
    <citation type="submission" date="2019-03" db="EMBL/GenBank/DDBJ databases">
        <title>First draft genome of Liparis tanakae, snailfish: a comprehensive survey of snailfish specific genes.</title>
        <authorList>
            <person name="Kim W."/>
            <person name="Song I."/>
            <person name="Jeong J.-H."/>
            <person name="Kim D."/>
            <person name="Kim S."/>
            <person name="Ryu S."/>
            <person name="Song J.Y."/>
            <person name="Lee S.K."/>
        </authorList>
    </citation>
    <scope>NUCLEOTIDE SEQUENCE [LARGE SCALE GENOMIC DNA]</scope>
    <source>
        <tissue evidence="2">Muscle</tissue>
    </source>
</reference>
<evidence type="ECO:0000313" key="2">
    <source>
        <dbReference type="EMBL" id="TNN80759.1"/>
    </source>
</evidence>
<gene>
    <name evidence="2" type="ORF">EYF80_008993</name>
</gene>
<sequence length="111" mass="11702">MKTDRARPRHREMIQGPGKPPGEECERGMGVNNKAVGAGRGVGHQKEESADVADPSLAFDLDTKGRLAANALRREGPVSRCGKSLAAAQVSEVRPVRLGCCPGPTSLLPAF</sequence>